<feature type="compositionally biased region" description="Polar residues" evidence="1">
    <location>
        <begin position="116"/>
        <end position="128"/>
    </location>
</feature>
<feature type="compositionally biased region" description="Basic and acidic residues" evidence="1">
    <location>
        <begin position="104"/>
        <end position="114"/>
    </location>
</feature>
<gene>
    <name evidence="2" type="ORF">GCK32_016896</name>
</gene>
<dbReference type="Proteomes" id="UP001331761">
    <property type="component" value="Unassembled WGS sequence"/>
</dbReference>
<name>A0AAN8IRQ2_TRICO</name>
<comment type="caution">
    <text evidence="2">The sequence shown here is derived from an EMBL/GenBank/DDBJ whole genome shotgun (WGS) entry which is preliminary data.</text>
</comment>
<accession>A0AAN8IRQ2</accession>
<keyword evidence="3" id="KW-1185">Reference proteome</keyword>
<evidence type="ECO:0000313" key="2">
    <source>
        <dbReference type="EMBL" id="KAK5984449.1"/>
    </source>
</evidence>
<feature type="non-terminal residue" evidence="2">
    <location>
        <position position="1"/>
    </location>
</feature>
<evidence type="ECO:0000256" key="1">
    <source>
        <dbReference type="SAM" id="MobiDB-lite"/>
    </source>
</evidence>
<evidence type="ECO:0000313" key="3">
    <source>
        <dbReference type="Proteomes" id="UP001331761"/>
    </source>
</evidence>
<proteinExistence type="predicted"/>
<protein>
    <submittedName>
        <fullName evidence="2">Uncharacterized protein</fullName>
    </submittedName>
</protein>
<reference evidence="2 3" key="1">
    <citation type="submission" date="2019-10" db="EMBL/GenBank/DDBJ databases">
        <title>Assembly and Annotation for the nematode Trichostrongylus colubriformis.</title>
        <authorList>
            <person name="Martin J."/>
        </authorList>
    </citation>
    <scope>NUCLEOTIDE SEQUENCE [LARGE SCALE GENOMIC DNA]</scope>
    <source>
        <strain evidence="2">G859</strain>
        <tissue evidence="2">Whole worm</tissue>
    </source>
</reference>
<sequence>GNVVTTTAETYAYPQHTVSHGENIAETSRASALVGESSSYAARNSEYSNAAAFSERQYRHSGAEERERGESVAEFSIGRAKSKDYLSRERDLTEYSSEQDVSQSEEHEVGDVHTRMVTSQKSTSVTKH</sequence>
<feature type="region of interest" description="Disordered" evidence="1">
    <location>
        <begin position="90"/>
        <end position="128"/>
    </location>
</feature>
<dbReference type="EMBL" id="WIXE01002864">
    <property type="protein sequence ID" value="KAK5984449.1"/>
    <property type="molecule type" value="Genomic_DNA"/>
</dbReference>
<organism evidence="2 3">
    <name type="scientific">Trichostrongylus colubriformis</name>
    <name type="common">Black scour worm</name>
    <dbReference type="NCBI Taxonomy" id="6319"/>
    <lineage>
        <taxon>Eukaryota</taxon>
        <taxon>Metazoa</taxon>
        <taxon>Ecdysozoa</taxon>
        <taxon>Nematoda</taxon>
        <taxon>Chromadorea</taxon>
        <taxon>Rhabditida</taxon>
        <taxon>Rhabditina</taxon>
        <taxon>Rhabditomorpha</taxon>
        <taxon>Strongyloidea</taxon>
        <taxon>Trichostrongylidae</taxon>
        <taxon>Trichostrongylus</taxon>
    </lineage>
</organism>
<dbReference type="AlphaFoldDB" id="A0AAN8IRQ2"/>